<feature type="domain" description="Gfo/Idh/MocA-like oxidoreductase N-terminal" evidence="1">
    <location>
        <begin position="71"/>
        <end position="196"/>
    </location>
</feature>
<reference evidence="3" key="1">
    <citation type="submission" date="2021-01" db="EMBL/GenBank/DDBJ databases">
        <authorList>
            <person name="Kaushik A."/>
        </authorList>
    </citation>
    <scope>NUCLEOTIDE SEQUENCE</scope>
    <source>
        <strain evidence="3">AG1-1A</strain>
    </source>
</reference>
<dbReference type="InterPro" id="IPR000683">
    <property type="entry name" value="Gfo/Idh/MocA-like_OxRdtase_N"/>
</dbReference>
<name>A0A8H2XAE3_9AGAM</name>
<evidence type="ECO:0000313" key="3">
    <source>
        <dbReference type="EMBL" id="CAE6419768.1"/>
    </source>
</evidence>
<dbReference type="PANTHER" id="PTHR43377:SF2">
    <property type="entry name" value="BINDING ROSSMANN FOLD OXIDOREDUCTASE, PUTATIVE (AFU_ORTHOLOGUE AFUA_4G00560)-RELATED"/>
    <property type="match status" value="1"/>
</dbReference>
<dbReference type="Gene3D" id="3.30.360.10">
    <property type="entry name" value="Dihydrodipicolinate Reductase, domain 2"/>
    <property type="match status" value="1"/>
</dbReference>
<dbReference type="PANTHER" id="PTHR43377">
    <property type="entry name" value="BILIVERDIN REDUCTASE A"/>
    <property type="match status" value="1"/>
</dbReference>
<evidence type="ECO:0000259" key="2">
    <source>
        <dbReference type="Pfam" id="PF02894"/>
    </source>
</evidence>
<evidence type="ECO:0000259" key="1">
    <source>
        <dbReference type="Pfam" id="PF01408"/>
    </source>
</evidence>
<dbReference type="EMBL" id="CAJMWR010001246">
    <property type="protein sequence ID" value="CAE6419768.1"/>
    <property type="molecule type" value="Genomic_DNA"/>
</dbReference>
<dbReference type="AlphaFoldDB" id="A0A8H2XAE3"/>
<dbReference type="SUPFAM" id="SSF51735">
    <property type="entry name" value="NAD(P)-binding Rossmann-fold domains"/>
    <property type="match status" value="1"/>
</dbReference>
<accession>A0A8H2XAE3</accession>
<comment type="caution">
    <text evidence="3">The sequence shown here is derived from an EMBL/GenBank/DDBJ whole genome shotgun (WGS) entry which is preliminary data.</text>
</comment>
<dbReference type="InterPro" id="IPR036291">
    <property type="entry name" value="NAD(P)-bd_dom_sf"/>
</dbReference>
<evidence type="ECO:0000313" key="4">
    <source>
        <dbReference type="Proteomes" id="UP000663840"/>
    </source>
</evidence>
<dbReference type="GO" id="GO:0000166">
    <property type="term" value="F:nucleotide binding"/>
    <property type="evidence" value="ECO:0007669"/>
    <property type="project" value="InterPro"/>
</dbReference>
<dbReference type="SUPFAM" id="SSF55347">
    <property type="entry name" value="Glyceraldehyde-3-phosphate dehydrogenase-like, C-terminal domain"/>
    <property type="match status" value="1"/>
</dbReference>
<feature type="domain" description="Gfo/Idh/MocA-like oxidoreductase C-terminal" evidence="2">
    <location>
        <begin position="208"/>
        <end position="498"/>
    </location>
</feature>
<proteinExistence type="predicted"/>
<dbReference type="InterPro" id="IPR004104">
    <property type="entry name" value="Gfo/Idh/MocA-like_OxRdtase_C"/>
</dbReference>
<organism evidence="3 4">
    <name type="scientific">Rhizoctonia solani</name>
    <dbReference type="NCBI Taxonomy" id="456999"/>
    <lineage>
        <taxon>Eukaryota</taxon>
        <taxon>Fungi</taxon>
        <taxon>Dikarya</taxon>
        <taxon>Basidiomycota</taxon>
        <taxon>Agaricomycotina</taxon>
        <taxon>Agaricomycetes</taxon>
        <taxon>Cantharellales</taxon>
        <taxon>Ceratobasidiaceae</taxon>
        <taxon>Rhizoctonia</taxon>
    </lineage>
</organism>
<dbReference type="Pfam" id="PF02894">
    <property type="entry name" value="GFO_IDH_MocA_C"/>
    <property type="match status" value="1"/>
</dbReference>
<protein>
    <submittedName>
        <fullName evidence="3">Uncharacterized protein</fullName>
    </submittedName>
</protein>
<gene>
    <name evidence="3" type="ORF">RDB_LOCUS53113</name>
</gene>
<dbReference type="Proteomes" id="UP000663840">
    <property type="component" value="Unassembled WGS sequence"/>
</dbReference>
<sequence length="507" mass="56477">MHFPHRSANSVCSPDHIPEFLILRAALSRPWRIEEDLSEEIASSRFLTSRRYPHSFVMSNLDETSRPLGGRVALVGTGSRAAMFVRGIVSRPHSQVVAICEPNSVRANYYNELLVQLGAPKVPIYIPDRFKEMLSKEGVETLVVTCVDALHDVYIVPALEAGVRVLTEKPMTTDVDKCRRILETVQRTGQHLTVTFNYRYNPVHELVKRTIAEGKIGKVLSVHFEWLLDTVHGADYFRRWHRQKTNSGGLMVHKSGHHFDLVNWWIDAHPVTVAGMGRLAFYGDKAGKEHGWAKDYVRARGESAAKDDPFAIILEDDETLKKIYADAEGEDGYHRDQNVFAPGIGIEDDMAVLVQYNTGTTLSYHLTAYSPWEGYRVMFNGSHGRLELEVVESTHRTASDPLTTGGQIHGTAALPNPGHASVKVQRLWEPAQVIPVEYEHGDHGGGDKRMLNVLFGPLPGETFDTGDASKQSADERDGTYALAVGLMANESFKTGKFVTFESLGLCI</sequence>
<dbReference type="Gene3D" id="3.40.50.720">
    <property type="entry name" value="NAD(P)-binding Rossmann-like Domain"/>
    <property type="match status" value="1"/>
</dbReference>
<dbReference type="Pfam" id="PF01408">
    <property type="entry name" value="GFO_IDH_MocA"/>
    <property type="match status" value="1"/>
</dbReference>
<dbReference type="InterPro" id="IPR051450">
    <property type="entry name" value="Gfo/Idh/MocA_Oxidoreductases"/>
</dbReference>